<dbReference type="SUPFAM" id="SSF52980">
    <property type="entry name" value="Restriction endonuclease-like"/>
    <property type="match status" value="1"/>
</dbReference>
<evidence type="ECO:0008006" key="3">
    <source>
        <dbReference type="Google" id="ProtNLM"/>
    </source>
</evidence>
<sequence>MRTEVLTRDQIKLKFQELDLGIKYNAQQRGFELEKLIYSVLKLEKLKPRSGYKPEGEQIDGSFYWKGHTYLLEAKWVTAPVPASSIYSFKGKLDGKFHTTSGIFIAMNGYSEEVEDALKFGKALNILLFDKNDMALIFNGQVSFLKVLKFKLREAGDTGSLQVPYKLKEKAKEISITKPTHVSKPDEMAIPNTKNRTIDDLLIFVEGQSDIPLINNFISPIGQKYSLSYRIETLKGIVNLRQIPSLLNIYGDLHKTKGLIIILDDDVITNQNLRTLVDNVEEQLKKSSIYINTQFLYLSESLKQQLGSGKEMEDLQRIPAFKQLENFISQIADEYFDPVVDVPQEALHGAMSQLEWNFEDSVLEGTGEYDMPFEITTLEELIEHLEKEIGLALNAEMPLEWLHSHDFDHRDEIQEFLLENWAKEIDEIG</sequence>
<gene>
    <name evidence="1" type="ORF">SPHINGO8BC_210001</name>
</gene>
<protein>
    <recommendedName>
        <fullName evidence="3">Restriction endonuclease type IV Mrr domain-containing protein</fullName>
    </recommendedName>
</protein>
<reference evidence="1 2" key="1">
    <citation type="submission" date="2019-10" db="EMBL/GenBank/DDBJ databases">
        <authorList>
            <person name="Karimi E."/>
        </authorList>
    </citation>
    <scope>NUCLEOTIDE SEQUENCE [LARGE SCALE GENOMIC DNA]</scope>
    <source>
        <strain evidence="1 2">Sphingobacterium sp. 8BC</strain>
    </source>
</reference>
<evidence type="ECO:0000313" key="2">
    <source>
        <dbReference type="Proteomes" id="UP000432350"/>
    </source>
</evidence>
<dbReference type="InterPro" id="IPR011335">
    <property type="entry name" value="Restrct_endonuc-II-like"/>
</dbReference>
<dbReference type="EMBL" id="CABWMV010000014">
    <property type="protein sequence ID" value="VXC77718.1"/>
    <property type="molecule type" value="Genomic_DNA"/>
</dbReference>
<organism evidence="1 2">
    <name type="scientific">Sphingobacterium multivorum</name>
    <dbReference type="NCBI Taxonomy" id="28454"/>
    <lineage>
        <taxon>Bacteria</taxon>
        <taxon>Pseudomonadati</taxon>
        <taxon>Bacteroidota</taxon>
        <taxon>Sphingobacteriia</taxon>
        <taxon>Sphingobacteriales</taxon>
        <taxon>Sphingobacteriaceae</taxon>
        <taxon>Sphingobacterium</taxon>
    </lineage>
</organism>
<evidence type="ECO:0000313" key="1">
    <source>
        <dbReference type="EMBL" id="VXC77718.1"/>
    </source>
</evidence>
<proteinExistence type="predicted"/>
<dbReference type="RefSeq" id="WP_115048309.1">
    <property type="nucleotide sequence ID" value="NZ_CP068086.1"/>
</dbReference>
<name>A0A654BBY6_SPHMU</name>
<accession>A0A654BBY6</accession>
<dbReference type="AlphaFoldDB" id="A0A654BBY6"/>
<dbReference type="Proteomes" id="UP000432350">
    <property type="component" value="Unassembled WGS sequence"/>
</dbReference>